<dbReference type="SUPFAM" id="SSF49401">
    <property type="entry name" value="Bacterial adhesins"/>
    <property type="match status" value="1"/>
</dbReference>
<dbReference type="Pfam" id="PF00419">
    <property type="entry name" value="Fimbrial"/>
    <property type="match status" value="1"/>
</dbReference>
<evidence type="ECO:0000313" key="2">
    <source>
        <dbReference type="EMBL" id="EKT58541.1"/>
    </source>
</evidence>
<reference evidence="2 3" key="1">
    <citation type="journal article" date="2012" name="BMC Genomics">
        <title>Comparative genomics of bacteria in the genus Providencia isolated from wild Drosophila melanogaster.</title>
        <authorList>
            <person name="Galac M.R."/>
            <person name="Lazzaro B.P."/>
        </authorList>
    </citation>
    <scope>NUCLEOTIDE SEQUENCE [LARGE SCALE GENOMIC DNA]</scope>
    <source>
        <strain evidence="2 3">DSM 19967</strain>
    </source>
</reference>
<dbReference type="InterPro" id="IPR000259">
    <property type="entry name" value="Adhesion_dom_fimbrial"/>
</dbReference>
<dbReference type="InterPro" id="IPR036937">
    <property type="entry name" value="Adhesion_dom_fimbrial_sf"/>
</dbReference>
<organism evidence="2 3">
    <name type="scientific">Providencia sneebia DSM 19967</name>
    <dbReference type="NCBI Taxonomy" id="1141660"/>
    <lineage>
        <taxon>Bacteria</taxon>
        <taxon>Pseudomonadati</taxon>
        <taxon>Pseudomonadota</taxon>
        <taxon>Gammaproteobacteria</taxon>
        <taxon>Enterobacterales</taxon>
        <taxon>Morganellaceae</taxon>
        <taxon>Providencia</taxon>
    </lineage>
</organism>
<comment type="caution">
    <text evidence="2">The sequence shown here is derived from an EMBL/GenBank/DDBJ whole genome shotgun (WGS) entry which is preliminary data.</text>
</comment>
<accession>K8WF41</accession>
<dbReference type="InterPro" id="IPR008966">
    <property type="entry name" value="Adhesion_dom_sf"/>
</dbReference>
<dbReference type="Gene3D" id="2.60.40.1090">
    <property type="entry name" value="Fimbrial-type adhesion domain"/>
    <property type="match status" value="1"/>
</dbReference>
<dbReference type="EMBL" id="AKKN01000007">
    <property type="protein sequence ID" value="EKT58541.1"/>
    <property type="molecule type" value="Genomic_DNA"/>
</dbReference>
<dbReference type="PATRIC" id="fig|1141660.3.peg.1503"/>
<feature type="domain" description="Fimbrial-type adhesion" evidence="1">
    <location>
        <begin position="2"/>
        <end position="125"/>
    </location>
</feature>
<dbReference type="GO" id="GO:0009289">
    <property type="term" value="C:pilus"/>
    <property type="evidence" value="ECO:0007669"/>
    <property type="project" value="InterPro"/>
</dbReference>
<name>K8WF41_9GAMM</name>
<protein>
    <submittedName>
        <fullName evidence="2">Fimbrial protein domain-containing protein</fullName>
    </submittedName>
</protein>
<dbReference type="PANTHER" id="PTHR33420">
    <property type="entry name" value="FIMBRIAL SUBUNIT ELFA-RELATED"/>
    <property type="match status" value="1"/>
</dbReference>
<dbReference type="PANTHER" id="PTHR33420:SF9">
    <property type="entry name" value="MINOR FIMBRIAL SUBUNIT"/>
    <property type="match status" value="1"/>
</dbReference>
<gene>
    <name evidence="2" type="ORF">OO7_07494</name>
</gene>
<evidence type="ECO:0000259" key="1">
    <source>
        <dbReference type="Pfam" id="PF00419"/>
    </source>
</evidence>
<keyword evidence="3" id="KW-1185">Reference proteome</keyword>
<evidence type="ECO:0000313" key="3">
    <source>
        <dbReference type="Proteomes" id="UP000010290"/>
    </source>
</evidence>
<sequence>MGTIVAKELYLHQRTTGKQFDFELEDCDTSLGNWITATLTGNSNAQGLLNFDAGSERAGADIGIETMNGMQLPINPAEPYPAHAIQDGTTTIRLKAYVQGNSEAIASQSITPGFFTATLTYTLGYE</sequence>
<dbReference type="AlphaFoldDB" id="K8WF41"/>
<dbReference type="InterPro" id="IPR050263">
    <property type="entry name" value="Bact_Fimbrial_Adh_Pro"/>
</dbReference>
<proteinExistence type="predicted"/>
<dbReference type="HOGENOM" id="CLU_088965_3_3_6"/>
<dbReference type="Proteomes" id="UP000010290">
    <property type="component" value="Chromosome"/>
</dbReference>
<dbReference type="GO" id="GO:0043709">
    <property type="term" value="P:cell adhesion involved in single-species biofilm formation"/>
    <property type="evidence" value="ECO:0007669"/>
    <property type="project" value="TreeGrafter"/>
</dbReference>